<keyword evidence="2" id="KW-1185">Reference proteome</keyword>
<sequence>MVQELERYFAAEGEAERHPGLGKAIGVPGDDDGDRRRRMHLLKEWMREKEERKEKYIFLKIYT</sequence>
<protein>
    <submittedName>
        <fullName evidence="1">Uncharacterized protein</fullName>
    </submittedName>
</protein>
<dbReference type="Proteomes" id="UP001055439">
    <property type="component" value="Chromosome 2"/>
</dbReference>
<name>A0A9E7F139_9LILI</name>
<evidence type="ECO:0000313" key="2">
    <source>
        <dbReference type="Proteomes" id="UP001055439"/>
    </source>
</evidence>
<accession>A0A9E7F139</accession>
<evidence type="ECO:0000313" key="1">
    <source>
        <dbReference type="EMBL" id="URD87820.1"/>
    </source>
</evidence>
<dbReference type="AlphaFoldDB" id="A0A9E7F139"/>
<proteinExistence type="predicted"/>
<reference evidence="1" key="1">
    <citation type="submission" date="2022-05" db="EMBL/GenBank/DDBJ databases">
        <title>The Musa troglodytarum L. genome provides insights into the mechanism of non-climacteric behaviour and enrichment of carotenoids.</title>
        <authorList>
            <person name="Wang J."/>
        </authorList>
    </citation>
    <scope>NUCLEOTIDE SEQUENCE</scope>
    <source>
        <tissue evidence="1">Leaf</tissue>
    </source>
</reference>
<organism evidence="1 2">
    <name type="scientific">Musa troglodytarum</name>
    <name type="common">fe'i banana</name>
    <dbReference type="NCBI Taxonomy" id="320322"/>
    <lineage>
        <taxon>Eukaryota</taxon>
        <taxon>Viridiplantae</taxon>
        <taxon>Streptophyta</taxon>
        <taxon>Embryophyta</taxon>
        <taxon>Tracheophyta</taxon>
        <taxon>Spermatophyta</taxon>
        <taxon>Magnoliopsida</taxon>
        <taxon>Liliopsida</taxon>
        <taxon>Zingiberales</taxon>
        <taxon>Musaceae</taxon>
        <taxon>Musa</taxon>
    </lineage>
</organism>
<gene>
    <name evidence="1" type="ORF">MUK42_27246</name>
</gene>
<dbReference type="EMBL" id="CP097504">
    <property type="protein sequence ID" value="URD87820.1"/>
    <property type="molecule type" value="Genomic_DNA"/>
</dbReference>